<accession>A0A9X1QU01</accession>
<protein>
    <submittedName>
        <fullName evidence="2">Uncharacterized protein</fullName>
    </submittedName>
</protein>
<dbReference type="EMBL" id="JAKGSI010000005">
    <property type="protein sequence ID" value="MCF4007499.1"/>
    <property type="molecule type" value="Genomic_DNA"/>
</dbReference>
<evidence type="ECO:0000313" key="2">
    <source>
        <dbReference type="EMBL" id="MCF4007499.1"/>
    </source>
</evidence>
<keyword evidence="1" id="KW-1133">Transmembrane helix</keyword>
<feature type="transmembrane region" description="Helical" evidence="1">
    <location>
        <begin position="6"/>
        <end position="28"/>
    </location>
</feature>
<keyword evidence="1" id="KW-0472">Membrane</keyword>
<evidence type="ECO:0000313" key="3">
    <source>
        <dbReference type="Proteomes" id="UP001139336"/>
    </source>
</evidence>
<proteinExistence type="predicted"/>
<reference evidence="2" key="1">
    <citation type="submission" date="2022-01" db="EMBL/GenBank/DDBJ databases">
        <title>Corynebacterium sp. nov isolated from isolated from the feces of the greater white-fronted geese (Anser albifrons) at Poyang Lake, PR China.</title>
        <authorList>
            <person name="Liu Q."/>
        </authorList>
    </citation>
    <scope>NUCLEOTIDE SEQUENCE</scope>
    <source>
        <strain evidence="2">JCM 32435</strain>
    </source>
</reference>
<comment type="caution">
    <text evidence="2">The sequence shown here is derived from an EMBL/GenBank/DDBJ whole genome shotgun (WGS) entry which is preliminary data.</text>
</comment>
<name>A0A9X1QU01_9CORY</name>
<keyword evidence="3" id="KW-1185">Reference proteome</keyword>
<feature type="transmembrane region" description="Helical" evidence="1">
    <location>
        <begin position="35"/>
        <end position="56"/>
    </location>
</feature>
<keyword evidence="1" id="KW-0812">Transmembrane</keyword>
<evidence type="ECO:0000256" key="1">
    <source>
        <dbReference type="SAM" id="Phobius"/>
    </source>
</evidence>
<dbReference type="AlphaFoldDB" id="A0A9X1QU01"/>
<organism evidence="2 3">
    <name type="scientific">Corynebacterium uropygiale</name>
    <dbReference type="NCBI Taxonomy" id="1775911"/>
    <lineage>
        <taxon>Bacteria</taxon>
        <taxon>Bacillati</taxon>
        <taxon>Actinomycetota</taxon>
        <taxon>Actinomycetes</taxon>
        <taxon>Mycobacteriales</taxon>
        <taxon>Corynebacteriaceae</taxon>
        <taxon>Corynebacterium</taxon>
    </lineage>
</organism>
<dbReference type="Proteomes" id="UP001139336">
    <property type="component" value="Unassembled WGS sequence"/>
</dbReference>
<feature type="transmembrane region" description="Helical" evidence="1">
    <location>
        <begin position="62"/>
        <end position="84"/>
    </location>
</feature>
<gene>
    <name evidence="2" type="ORF">L1O03_10020</name>
</gene>
<sequence>MLLKALLEGMAIGMFVQAISVLPALILYSMKYRPFYYYLAKISVYVISLMVLGLCLLRAWEIMYIFALIGALLAVLSGLFLRWLSLERVIE</sequence>
<dbReference type="RefSeq" id="WP_236119635.1">
    <property type="nucleotide sequence ID" value="NZ_JAKGSI010000005.1"/>
</dbReference>